<dbReference type="EMBL" id="JAVREP010000004">
    <property type="protein sequence ID" value="MDT0328352.1"/>
    <property type="molecule type" value="Genomic_DNA"/>
</dbReference>
<keyword evidence="6" id="KW-1133">Transmembrane helix</keyword>
<feature type="transmembrane region" description="Helical" evidence="6">
    <location>
        <begin position="197"/>
        <end position="221"/>
    </location>
</feature>
<evidence type="ECO:0000256" key="1">
    <source>
        <dbReference type="ARBA" id="ARBA00003408"/>
    </source>
</evidence>
<dbReference type="Pfam" id="PF01554">
    <property type="entry name" value="MatE"/>
    <property type="match status" value="1"/>
</dbReference>
<proteinExistence type="inferred from homology"/>
<keyword evidence="8" id="KW-1185">Reference proteome</keyword>
<evidence type="ECO:0000256" key="5">
    <source>
        <dbReference type="ARBA" id="ARBA00031636"/>
    </source>
</evidence>
<dbReference type="InterPro" id="IPR002528">
    <property type="entry name" value="MATE_fam"/>
</dbReference>
<feature type="transmembrane region" description="Helical" evidence="6">
    <location>
        <begin position="356"/>
        <end position="375"/>
    </location>
</feature>
<evidence type="ECO:0000256" key="6">
    <source>
        <dbReference type="SAM" id="Phobius"/>
    </source>
</evidence>
<evidence type="ECO:0000256" key="4">
    <source>
        <dbReference type="ARBA" id="ARBA00022448"/>
    </source>
</evidence>
<evidence type="ECO:0000256" key="2">
    <source>
        <dbReference type="ARBA" id="ARBA00010199"/>
    </source>
</evidence>
<feature type="transmembrane region" description="Helical" evidence="6">
    <location>
        <begin position="89"/>
        <end position="115"/>
    </location>
</feature>
<comment type="function">
    <text evidence="1">Multidrug efflux pump.</text>
</comment>
<accession>A0ABU2M6Q4</accession>
<evidence type="ECO:0000313" key="7">
    <source>
        <dbReference type="EMBL" id="MDT0328352.1"/>
    </source>
</evidence>
<gene>
    <name evidence="7" type="ORF">RM479_07995</name>
</gene>
<dbReference type="PANTHER" id="PTHR43298:SF2">
    <property type="entry name" value="FMN_FAD EXPORTER YEEO-RELATED"/>
    <property type="match status" value="1"/>
</dbReference>
<dbReference type="RefSeq" id="WP_311511083.1">
    <property type="nucleotide sequence ID" value="NZ_JAVREP010000004.1"/>
</dbReference>
<dbReference type="InterPro" id="IPR050222">
    <property type="entry name" value="MATE_MdtK"/>
</dbReference>
<dbReference type="Proteomes" id="UP001183390">
    <property type="component" value="Unassembled WGS sequence"/>
</dbReference>
<feature type="transmembrane region" description="Helical" evidence="6">
    <location>
        <begin position="323"/>
        <end position="344"/>
    </location>
</feature>
<protein>
    <recommendedName>
        <fullName evidence="3">Probable multidrug resistance protein NorM</fullName>
    </recommendedName>
    <alternativeName>
        <fullName evidence="5">Multidrug-efflux transporter</fullName>
    </alternativeName>
</protein>
<feature type="transmembrane region" description="Helical" evidence="6">
    <location>
        <begin position="46"/>
        <end position="69"/>
    </location>
</feature>
<feature type="transmembrane region" description="Helical" evidence="6">
    <location>
        <begin position="167"/>
        <end position="191"/>
    </location>
</feature>
<evidence type="ECO:0000313" key="8">
    <source>
        <dbReference type="Proteomes" id="UP001183390"/>
    </source>
</evidence>
<feature type="transmembrane region" description="Helical" evidence="6">
    <location>
        <begin position="15"/>
        <end position="40"/>
    </location>
</feature>
<comment type="similarity">
    <text evidence="2">Belongs to the multi antimicrobial extrusion (MATE) (TC 2.A.66.1) family.</text>
</comment>
<keyword evidence="4" id="KW-0813">Transport</keyword>
<organism evidence="7 8">
    <name type="scientific">Nocardiopsis lambiniae</name>
    <dbReference type="NCBI Taxonomy" id="3075539"/>
    <lineage>
        <taxon>Bacteria</taxon>
        <taxon>Bacillati</taxon>
        <taxon>Actinomycetota</taxon>
        <taxon>Actinomycetes</taxon>
        <taxon>Streptosporangiales</taxon>
        <taxon>Nocardiopsidaceae</taxon>
        <taxon>Nocardiopsis</taxon>
    </lineage>
</organism>
<keyword evidence="6" id="KW-0812">Transmembrane</keyword>
<reference evidence="8" key="1">
    <citation type="submission" date="2023-07" db="EMBL/GenBank/DDBJ databases">
        <title>30 novel species of actinomycetes from the DSMZ collection.</title>
        <authorList>
            <person name="Nouioui I."/>
        </authorList>
    </citation>
    <scope>NUCLEOTIDE SEQUENCE [LARGE SCALE GENOMIC DNA]</scope>
    <source>
        <strain evidence="8">DSM 44743</strain>
    </source>
</reference>
<keyword evidence="6" id="KW-0472">Membrane</keyword>
<dbReference type="PANTHER" id="PTHR43298">
    <property type="entry name" value="MULTIDRUG RESISTANCE PROTEIN NORM-RELATED"/>
    <property type="match status" value="1"/>
</dbReference>
<evidence type="ECO:0000256" key="3">
    <source>
        <dbReference type="ARBA" id="ARBA00020268"/>
    </source>
</evidence>
<feature type="transmembrane region" description="Helical" evidence="6">
    <location>
        <begin position="387"/>
        <end position="412"/>
    </location>
</feature>
<name>A0ABU2M6Q4_9ACTN</name>
<comment type="caution">
    <text evidence="7">The sequence shown here is derived from an EMBL/GenBank/DDBJ whole genome shotgun (WGS) entry which is preliminary data.</text>
</comment>
<sequence length="444" mass="45773">MPPVTDHTRLTGRSFAGFAATMLLVEFMVVGMGAVDLLMIAPLGMVHVAALGLGDLLAVALFSFFAGLVHALSGRLAVAEGAGETVRRLPVLAVAGAALLAVFQVVGLIAAPLVAPALTAAGQDPLLVPAVADHLGVRLGGLALALTASVTGVALRVCGAKGTATAVLAVGFVANLALDHAFLYTGLAVWFSSPEAAVAWATVGAQAVMLPVGALALYRLLVRRGERPVRPCAREVGRELRTLVPTACGIGGRHVNDYMGAVLPVLFIGTLGAEAVAATAVATRVYTLYCRLPQSCFEAAFVFYGYARGGPDARWTVRTLTRYAGAVTAVSGVAAVAAAPWLVAAFSGGGVDPEPARWLFLAYMAGLPAYFFDQLRARFLSVHRRGGVLVATSLLTYAVTVPLAWCAVFVWGSAFGAIAGRAVGYALSALCLGRALDRQWASTG</sequence>
<feature type="transmembrane region" description="Helical" evidence="6">
    <location>
        <begin position="135"/>
        <end position="155"/>
    </location>
</feature>